<evidence type="ECO:0000256" key="1">
    <source>
        <dbReference type="SAM" id="MobiDB-lite"/>
    </source>
</evidence>
<reference evidence="3 4" key="1">
    <citation type="submission" date="2019-03" db="EMBL/GenBank/DDBJ databases">
        <title>Genomic Encyclopedia of Type Strains, Phase IV (KMG-IV): sequencing the most valuable type-strain genomes for metagenomic binning, comparative biology and taxonomic classification.</title>
        <authorList>
            <person name="Goeker M."/>
        </authorList>
    </citation>
    <scope>NUCLEOTIDE SEQUENCE [LARGE SCALE GENOMIC DNA]</scope>
    <source>
        <strain evidence="3 4">DSM 2781</strain>
    </source>
</reference>
<evidence type="ECO:0000256" key="2">
    <source>
        <dbReference type="SAM" id="SignalP"/>
    </source>
</evidence>
<comment type="caution">
    <text evidence="3">The sequence shown here is derived from an EMBL/GenBank/DDBJ whole genome shotgun (WGS) entry which is preliminary data.</text>
</comment>
<evidence type="ECO:0000313" key="4">
    <source>
        <dbReference type="Proteomes" id="UP000295733"/>
    </source>
</evidence>
<sequence>MPISRTFTRAAALCAGLALLAGCAPGAADLNDPPEPLGDFRLGYAIVVDKNAKMVPPSREAEPGEWEAALKKALEDRFARYEGDQLYHIAVNVDGYALAVPGVPVVLSPKSILIVSANVWDDAAGKKLHEEAEQLSVFEEFSGDTVVGSGLTRTREEQIQSLAENMAKRIERWLVSNREEWFAYDPATQPAPEPAPATEPAPEEAPEPAEAAGDQPSPAAPTDA</sequence>
<dbReference type="Proteomes" id="UP000295733">
    <property type="component" value="Unassembled WGS sequence"/>
</dbReference>
<dbReference type="EMBL" id="SLXL01000009">
    <property type="protein sequence ID" value="TCP21857.1"/>
    <property type="molecule type" value="Genomic_DNA"/>
</dbReference>
<feature type="region of interest" description="Disordered" evidence="1">
    <location>
        <begin position="184"/>
        <end position="224"/>
    </location>
</feature>
<gene>
    <name evidence="3" type="ORF">EV656_109109</name>
</gene>
<dbReference type="RefSeq" id="WP_132604433.1">
    <property type="nucleotide sequence ID" value="NZ_NRRP01000053.1"/>
</dbReference>
<dbReference type="AlphaFoldDB" id="A0A4R2NK39"/>
<feature type="signal peptide" evidence="2">
    <location>
        <begin position="1"/>
        <end position="27"/>
    </location>
</feature>
<dbReference type="PROSITE" id="PS51257">
    <property type="entry name" value="PROKAR_LIPOPROTEIN"/>
    <property type="match status" value="1"/>
</dbReference>
<accession>A0A4R2NK39</accession>
<keyword evidence="2" id="KW-0732">Signal</keyword>
<protein>
    <recommendedName>
        <fullName evidence="5">Lipoprotein</fullName>
    </recommendedName>
</protein>
<dbReference type="OrthoDB" id="7834608at2"/>
<evidence type="ECO:0008006" key="5">
    <source>
        <dbReference type="Google" id="ProtNLM"/>
    </source>
</evidence>
<feature type="compositionally biased region" description="Pro residues" evidence="1">
    <location>
        <begin position="189"/>
        <end position="199"/>
    </location>
</feature>
<proteinExistence type="predicted"/>
<keyword evidence="4" id="KW-1185">Reference proteome</keyword>
<organism evidence="3 4">
    <name type="scientific">Rhodovulum adriaticum</name>
    <name type="common">Rhodopseudomonas adriatica</name>
    <dbReference type="NCBI Taxonomy" id="35804"/>
    <lineage>
        <taxon>Bacteria</taxon>
        <taxon>Pseudomonadati</taxon>
        <taxon>Pseudomonadota</taxon>
        <taxon>Alphaproteobacteria</taxon>
        <taxon>Rhodobacterales</taxon>
        <taxon>Paracoccaceae</taxon>
        <taxon>Rhodovulum</taxon>
    </lineage>
</organism>
<evidence type="ECO:0000313" key="3">
    <source>
        <dbReference type="EMBL" id="TCP21857.1"/>
    </source>
</evidence>
<feature type="chain" id="PRO_5020863988" description="Lipoprotein" evidence="2">
    <location>
        <begin position="28"/>
        <end position="224"/>
    </location>
</feature>
<name>A0A4R2NK39_RHOAD</name>